<gene>
    <name evidence="1" type="ORF">CORC01_12226</name>
</gene>
<dbReference type="OrthoDB" id="4821104at2759"/>
<dbReference type="Proteomes" id="UP000176998">
    <property type="component" value="Unassembled WGS sequence"/>
</dbReference>
<sequence length="129" mass="14572">MCVTIYVVRICAECGKEISRLKQNIVSCKNASQSDPKCPEKKVEDRIFKKLCAYCHPACSCFSDESLNKILGSDWDFSAAHELEEDHPVGDCGATTDDLDIECYCVKKMRLLAIEERKVHPKQAKLTKK</sequence>
<dbReference type="RefSeq" id="XP_022469677.1">
    <property type="nucleotide sequence ID" value="XM_022623847.1"/>
</dbReference>
<keyword evidence="2" id="KW-1185">Reference proteome</keyword>
<proteinExistence type="predicted"/>
<name>A0A1G4ATN5_9PEZI</name>
<dbReference type="AlphaFoldDB" id="A0A1G4ATN5"/>
<accession>A0A1G4ATN5</accession>
<evidence type="ECO:0000313" key="1">
    <source>
        <dbReference type="EMBL" id="OHE92508.1"/>
    </source>
</evidence>
<comment type="caution">
    <text evidence="1">The sequence shown here is derived from an EMBL/GenBank/DDBJ whole genome shotgun (WGS) entry which is preliminary data.</text>
</comment>
<organism evidence="1 2">
    <name type="scientific">Colletotrichum orchidophilum</name>
    <dbReference type="NCBI Taxonomy" id="1209926"/>
    <lineage>
        <taxon>Eukaryota</taxon>
        <taxon>Fungi</taxon>
        <taxon>Dikarya</taxon>
        <taxon>Ascomycota</taxon>
        <taxon>Pezizomycotina</taxon>
        <taxon>Sordariomycetes</taxon>
        <taxon>Hypocreomycetidae</taxon>
        <taxon>Glomerellales</taxon>
        <taxon>Glomerellaceae</taxon>
        <taxon>Colletotrichum</taxon>
    </lineage>
</organism>
<dbReference type="GeneID" id="34565357"/>
<evidence type="ECO:0000313" key="2">
    <source>
        <dbReference type="Proteomes" id="UP000176998"/>
    </source>
</evidence>
<reference evidence="1 2" key="1">
    <citation type="submission" date="2016-09" db="EMBL/GenBank/DDBJ databases">
        <authorList>
            <person name="Capua I."/>
            <person name="De Benedictis P."/>
            <person name="Joannis T."/>
            <person name="Lombin L.H."/>
            <person name="Cattoli G."/>
        </authorList>
    </citation>
    <scope>NUCLEOTIDE SEQUENCE [LARGE SCALE GENOMIC DNA]</scope>
    <source>
        <strain evidence="1 2">IMI 309357</strain>
    </source>
</reference>
<dbReference type="EMBL" id="MJBS01000146">
    <property type="protein sequence ID" value="OHE92508.1"/>
    <property type="molecule type" value="Genomic_DNA"/>
</dbReference>
<protein>
    <submittedName>
        <fullName evidence="1">Uncharacterized protein</fullName>
    </submittedName>
</protein>